<name>A0A8K1GJM7_9PASS</name>
<sequence>MQGLEGILSKFTDDMKLGGAVDSLEGRETQQRDLDKLEDWEITNHMKFSEGKCQILHLDGTTLDIRTDWFQILTNYPMYASCRIRLTTEIASTLEDLNTVGMDSGHLSS</sequence>
<dbReference type="OrthoDB" id="10484492at2759"/>
<keyword evidence="2" id="KW-1185">Reference proteome</keyword>
<proteinExistence type="predicted"/>
<accession>A0A8K1GJM7</accession>
<dbReference type="Proteomes" id="UP000796761">
    <property type="component" value="Unassembled WGS sequence"/>
</dbReference>
<evidence type="ECO:0000313" key="1">
    <source>
        <dbReference type="EMBL" id="TRZ19253.1"/>
    </source>
</evidence>
<dbReference type="EMBL" id="SWJQ01000192">
    <property type="protein sequence ID" value="TRZ19253.1"/>
    <property type="molecule type" value="Genomic_DNA"/>
</dbReference>
<comment type="caution">
    <text evidence="1">The sequence shown here is derived from an EMBL/GenBank/DDBJ whole genome shotgun (WGS) entry which is preliminary data.</text>
</comment>
<protein>
    <submittedName>
        <fullName evidence="1">Uncharacterized protein</fullName>
    </submittedName>
</protein>
<organism evidence="1 2">
    <name type="scientific">Zosterops borbonicus</name>
    <dbReference type="NCBI Taxonomy" id="364589"/>
    <lineage>
        <taxon>Eukaryota</taxon>
        <taxon>Metazoa</taxon>
        <taxon>Chordata</taxon>
        <taxon>Craniata</taxon>
        <taxon>Vertebrata</taxon>
        <taxon>Euteleostomi</taxon>
        <taxon>Archelosauria</taxon>
        <taxon>Archosauria</taxon>
        <taxon>Dinosauria</taxon>
        <taxon>Saurischia</taxon>
        <taxon>Theropoda</taxon>
        <taxon>Coelurosauria</taxon>
        <taxon>Aves</taxon>
        <taxon>Neognathae</taxon>
        <taxon>Neoaves</taxon>
        <taxon>Telluraves</taxon>
        <taxon>Australaves</taxon>
        <taxon>Passeriformes</taxon>
        <taxon>Sylvioidea</taxon>
        <taxon>Zosteropidae</taxon>
        <taxon>Zosterops</taxon>
    </lineage>
</organism>
<evidence type="ECO:0000313" key="2">
    <source>
        <dbReference type="Proteomes" id="UP000796761"/>
    </source>
</evidence>
<reference evidence="1" key="1">
    <citation type="submission" date="2019-04" db="EMBL/GenBank/DDBJ databases">
        <title>Genome assembly of Zosterops borbonicus 15179.</title>
        <authorList>
            <person name="Leroy T."/>
            <person name="Anselmetti Y."/>
            <person name="Tilak M.-K."/>
            <person name="Nabholz B."/>
        </authorList>
    </citation>
    <scope>NUCLEOTIDE SEQUENCE</scope>
    <source>
        <strain evidence="1">HGM_15179</strain>
        <tissue evidence="1">Muscle</tissue>
    </source>
</reference>
<gene>
    <name evidence="1" type="ORF">HGM15179_007854</name>
</gene>
<dbReference type="AlphaFoldDB" id="A0A8K1GJM7"/>